<dbReference type="InterPro" id="IPR038765">
    <property type="entry name" value="Papain-like_cys_pep_sf"/>
</dbReference>
<reference evidence="9 10" key="1">
    <citation type="submission" date="2018-03" db="EMBL/GenBank/DDBJ databases">
        <title>Genome sequence of Clostridium liquoris DSM 100320.</title>
        <authorList>
            <person name="Poehlein A."/>
            <person name="Daniel R."/>
        </authorList>
    </citation>
    <scope>NUCLEOTIDE SEQUENCE [LARGE SCALE GENOMIC DNA]</scope>
    <source>
        <strain evidence="9 10">DSM 100320</strain>
    </source>
</reference>
<evidence type="ECO:0000256" key="7">
    <source>
        <dbReference type="SAM" id="SignalP"/>
    </source>
</evidence>
<protein>
    <submittedName>
        <fullName evidence="9">Putative endopeptidase p60</fullName>
        <ecNumber evidence="9">3.4.-.-</ecNumber>
    </submittedName>
</protein>
<dbReference type="EC" id="3.4.-.-" evidence="9"/>
<dbReference type="SUPFAM" id="SSF54001">
    <property type="entry name" value="Cysteine proteinases"/>
    <property type="match status" value="1"/>
</dbReference>
<dbReference type="PANTHER" id="PTHR47053">
    <property type="entry name" value="MUREIN DD-ENDOPEPTIDASE MEPH-RELATED"/>
    <property type="match status" value="1"/>
</dbReference>
<dbReference type="GO" id="GO:0008234">
    <property type="term" value="F:cysteine-type peptidase activity"/>
    <property type="evidence" value="ECO:0007669"/>
    <property type="project" value="UniProtKB-KW"/>
</dbReference>
<feature type="domain" description="NlpC/P60" evidence="8">
    <location>
        <begin position="249"/>
        <end position="365"/>
    </location>
</feature>
<dbReference type="PANTHER" id="PTHR47053:SF1">
    <property type="entry name" value="MUREIN DD-ENDOPEPTIDASE MEPH-RELATED"/>
    <property type="match status" value="1"/>
</dbReference>
<evidence type="ECO:0000256" key="2">
    <source>
        <dbReference type="ARBA" id="ARBA00022670"/>
    </source>
</evidence>
<dbReference type="InterPro" id="IPR057309">
    <property type="entry name" value="PcsB_CC"/>
</dbReference>
<dbReference type="AlphaFoldDB" id="A0A2T0BAF6"/>
<feature type="coiled-coil region" evidence="6">
    <location>
        <begin position="154"/>
        <end position="212"/>
    </location>
</feature>
<evidence type="ECO:0000256" key="3">
    <source>
        <dbReference type="ARBA" id="ARBA00022729"/>
    </source>
</evidence>
<comment type="caution">
    <text evidence="9">The sequence shown here is derived from an EMBL/GenBank/DDBJ whole genome shotgun (WGS) entry which is preliminary data.</text>
</comment>
<evidence type="ECO:0000256" key="6">
    <source>
        <dbReference type="SAM" id="Coils"/>
    </source>
</evidence>
<name>A0A2T0BAF6_9CLOT</name>
<organism evidence="9 10">
    <name type="scientific">Clostridium liquoris</name>
    <dbReference type="NCBI Taxonomy" id="1289519"/>
    <lineage>
        <taxon>Bacteria</taxon>
        <taxon>Bacillati</taxon>
        <taxon>Bacillota</taxon>
        <taxon>Clostridia</taxon>
        <taxon>Eubacteriales</taxon>
        <taxon>Clostridiaceae</taxon>
        <taxon>Clostridium</taxon>
    </lineage>
</organism>
<dbReference type="Gene3D" id="3.90.1720.10">
    <property type="entry name" value="endopeptidase domain like (from Nostoc punctiforme)"/>
    <property type="match status" value="1"/>
</dbReference>
<gene>
    <name evidence="9" type="primary">iap</name>
    <name evidence="9" type="ORF">CLLI_00070</name>
</gene>
<evidence type="ECO:0000313" key="10">
    <source>
        <dbReference type="Proteomes" id="UP000239706"/>
    </source>
</evidence>
<evidence type="ECO:0000256" key="4">
    <source>
        <dbReference type="ARBA" id="ARBA00022801"/>
    </source>
</evidence>
<dbReference type="InterPro" id="IPR051202">
    <property type="entry name" value="Peptidase_C40"/>
</dbReference>
<keyword evidence="6" id="KW-0175">Coiled coil</keyword>
<evidence type="ECO:0000259" key="8">
    <source>
        <dbReference type="PROSITE" id="PS51935"/>
    </source>
</evidence>
<keyword evidence="2" id="KW-0645">Protease</keyword>
<dbReference type="PROSITE" id="PS51935">
    <property type="entry name" value="NLPC_P60"/>
    <property type="match status" value="1"/>
</dbReference>
<keyword evidence="3 7" id="KW-0732">Signal</keyword>
<dbReference type="OrthoDB" id="9808890at2"/>
<dbReference type="InterPro" id="IPR000064">
    <property type="entry name" value="NLP_P60_dom"/>
</dbReference>
<keyword evidence="10" id="KW-1185">Reference proteome</keyword>
<dbReference type="RefSeq" id="WP_106062245.1">
    <property type="nucleotide sequence ID" value="NZ_PVXO01000002.1"/>
</dbReference>
<keyword evidence="5" id="KW-0788">Thiol protease</keyword>
<feature type="coiled-coil region" evidence="6">
    <location>
        <begin position="38"/>
        <end position="107"/>
    </location>
</feature>
<sequence length="365" mass="40609">MNKKLVSVITALTMVTTLNASVLAEPLSEQIKIQQQKVQDNTKSLKDVQKKREDLEVNIEKTDSQIEGLMNNIGDTKKKISKTQDDIKLVEKDIVKAENDIKDKQDLFNKRVRAMYISGTGSYLNILLDSKGLSDLISNAEAVKKIIELDNKIIADLNDKKVAIERKKEVLNNENNKLLALKADNEKKLSEINSKKQEQDKLIAELNNQERMYASKIDESQSYINSAMSQIENARKSVPKYTPSRGSTTISSNAIVAYASNFLGTPYEWGGNGPSTFDCSGYVKYVYGHFGVNLPRVSEDQQNVGTAVSRDGLQPGDLVFFGYPAAHHVGIYVGDNCYIHAPKTGDVVKISPLNRSDFSGGRRVR</sequence>
<accession>A0A2T0BAF6</accession>
<proteinExistence type="inferred from homology"/>
<evidence type="ECO:0000256" key="5">
    <source>
        <dbReference type="ARBA" id="ARBA00022807"/>
    </source>
</evidence>
<dbReference type="Proteomes" id="UP000239706">
    <property type="component" value="Unassembled WGS sequence"/>
</dbReference>
<feature type="chain" id="PRO_5015487332" evidence="7">
    <location>
        <begin position="21"/>
        <end position="365"/>
    </location>
</feature>
<evidence type="ECO:0000313" key="9">
    <source>
        <dbReference type="EMBL" id="PRR80822.1"/>
    </source>
</evidence>
<dbReference type="Gene3D" id="6.10.250.3150">
    <property type="match status" value="1"/>
</dbReference>
<evidence type="ECO:0000256" key="1">
    <source>
        <dbReference type="ARBA" id="ARBA00007074"/>
    </source>
</evidence>
<dbReference type="Pfam" id="PF00877">
    <property type="entry name" value="NLPC_P60"/>
    <property type="match status" value="1"/>
</dbReference>
<dbReference type="Pfam" id="PF24568">
    <property type="entry name" value="CC_PcsB"/>
    <property type="match status" value="1"/>
</dbReference>
<comment type="similarity">
    <text evidence="1">Belongs to the peptidase C40 family.</text>
</comment>
<dbReference type="EMBL" id="PVXO01000002">
    <property type="protein sequence ID" value="PRR80822.1"/>
    <property type="molecule type" value="Genomic_DNA"/>
</dbReference>
<feature type="signal peptide" evidence="7">
    <location>
        <begin position="1"/>
        <end position="20"/>
    </location>
</feature>
<keyword evidence="4 9" id="KW-0378">Hydrolase</keyword>
<dbReference type="GO" id="GO:0006508">
    <property type="term" value="P:proteolysis"/>
    <property type="evidence" value="ECO:0007669"/>
    <property type="project" value="UniProtKB-KW"/>
</dbReference>